<evidence type="ECO:0000313" key="3">
    <source>
        <dbReference type="Proteomes" id="UP000637359"/>
    </source>
</evidence>
<proteinExistence type="predicted"/>
<gene>
    <name evidence="2" type="ORF">H8S33_10960</name>
</gene>
<sequence>MKTKLALFGALMVIILSAILDSPPTSNEQTIYYEMQEDESVDADTQPTERSASSSFEFMLEDMNERNGKIIETYREYEVHKDTEGNIISRIPTDNYQYLQYDKD</sequence>
<comment type="caution">
    <text evidence="2">The sequence shown here is derived from an EMBL/GenBank/DDBJ whole genome shotgun (WGS) entry which is preliminary data.</text>
</comment>
<reference evidence="2" key="1">
    <citation type="submission" date="2020-08" db="EMBL/GenBank/DDBJ databases">
        <title>Genome public.</title>
        <authorList>
            <person name="Liu C."/>
            <person name="Sun Q."/>
        </authorList>
    </citation>
    <scope>NUCLEOTIDE SEQUENCE</scope>
    <source>
        <strain evidence="2">BX22</strain>
    </source>
</reference>
<dbReference type="Proteomes" id="UP000637359">
    <property type="component" value="Unassembled WGS sequence"/>
</dbReference>
<keyword evidence="1" id="KW-0732">Signal</keyword>
<dbReference type="AlphaFoldDB" id="A0A923RIN1"/>
<keyword evidence="3" id="KW-1185">Reference proteome</keyword>
<organism evidence="2 3">
    <name type="scientific">Ornithinibacillus hominis</name>
    <dbReference type="NCBI Taxonomy" id="2763055"/>
    <lineage>
        <taxon>Bacteria</taxon>
        <taxon>Bacillati</taxon>
        <taxon>Bacillota</taxon>
        <taxon>Bacilli</taxon>
        <taxon>Bacillales</taxon>
        <taxon>Bacillaceae</taxon>
        <taxon>Ornithinibacillus</taxon>
    </lineage>
</organism>
<protein>
    <submittedName>
        <fullName evidence="2">Uncharacterized protein</fullName>
    </submittedName>
</protein>
<accession>A0A923RIN1</accession>
<evidence type="ECO:0000313" key="2">
    <source>
        <dbReference type="EMBL" id="MBC5637324.1"/>
    </source>
</evidence>
<evidence type="ECO:0000256" key="1">
    <source>
        <dbReference type="SAM" id="SignalP"/>
    </source>
</evidence>
<name>A0A923RIN1_9BACI</name>
<feature type="chain" id="PRO_5039525436" evidence="1">
    <location>
        <begin position="21"/>
        <end position="104"/>
    </location>
</feature>
<dbReference type="EMBL" id="JACOOL010000007">
    <property type="protein sequence ID" value="MBC5637324.1"/>
    <property type="molecule type" value="Genomic_DNA"/>
</dbReference>
<feature type="signal peptide" evidence="1">
    <location>
        <begin position="1"/>
        <end position="20"/>
    </location>
</feature>
<dbReference type="RefSeq" id="WP_186870036.1">
    <property type="nucleotide sequence ID" value="NZ_JACOOL010000007.1"/>
</dbReference>